<dbReference type="InterPro" id="IPR002052">
    <property type="entry name" value="DNA_methylase_N6_adenine_CS"/>
</dbReference>
<dbReference type="PANTHER" id="PTHR47313:SF1">
    <property type="entry name" value="RIBOSOMAL RNA LARGE SUBUNIT METHYLTRANSFERASE K_L"/>
    <property type="match status" value="1"/>
</dbReference>
<dbReference type="InterPro" id="IPR054170">
    <property type="entry name" value="RlmL_1st"/>
</dbReference>
<reference evidence="10" key="1">
    <citation type="journal article" date="2019" name="Int. J. Syst. Evol. Microbiol.">
        <title>The Global Catalogue of Microorganisms (GCM) 10K type strain sequencing project: providing services to taxonomists for standard genome sequencing and annotation.</title>
        <authorList>
            <consortium name="The Broad Institute Genomics Platform"/>
            <consortium name="The Broad Institute Genome Sequencing Center for Infectious Disease"/>
            <person name="Wu L."/>
            <person name="Ma J."/>
        </authorList>
    </citation>
    <scope>NUCLEOTIDE SEQUENCE [LARGE SCALE GENOMIC DNA]</scope>
    <source>
        <strain evidence="10">JCM 19134</strain>
    </source>
</reference>
<dbReference type="NCBIfam" id="NF008748">
    <property type="entry name" value="PRK11783.1"/>
    <property type="match status" value="1"/>
</dbReference>
<dbReference type="Gene3D" id="3.40.50.150">
    <property type="entry name" value="Vaccinia Virus protein VP39"/>
    <property type="match status" value="2"/>
</dbReference>
<proteinExistence type="inferred from homology"/>
<name>A0AAV3TXJ0_9ALTE</name>
<keyword evidence="2 6" id="KW-0698">rRNA processing</keyword>
<dbReference type="EC" id="2.1.1.264" evidence="6"/>
<dbReference type="InterPro" id="IPR004114">
    <property type="entry name" value="THUMP_dom"/>
</dbReference>
<dbReference type="RefSeq" id="WP_345416607.1">
    <property type="nucleotide sequence ID" value="NZ_AP031496.1"/>
</dbReference>
<comment type="function">
    <text evidence="6">Specifically methylates the guanine in position 2445 (m2G2445) and the guanine in position 2069 (m7G2069) of 23S rRNA.</text>
</comment>
<protein>
    <recommendedName>
        <fullName evidence="6">Ribosomal RNA large subunit methyltransferase K/L</fullName>
    </recommendedName>
    <domain>
        <recommendedName>
            <fullName evidence="6">23S rRNA m2G2445 methyltransferase</fullName>
            <ecNumber evidence="6">2.1.1.173</ecNumber>
        </recommendedName>
        <alternativeName>
            <fullName evidence="6">rRNA (guanine-N(2)-)-methyltransferase RlmL</fullName>
        </alternativeName>
    </domain>
    <domain>
        <recommendedName>
            <fullName evidence="6">23S rRNA m7G2069 methyltransferase</fullName>
            <ecNumber evidence="6">2.1.1.264</ecNumber>
        </recommendedName>
        <alternativeName>
            <fullName evidence="6">rRNA (guanine-N(7)-)-methyltransferase RlmK</fullName>
        </alternativeName>
    </domain>
</protein>
<evidence type="ECO:0000256" key="2">
    <source>
        <dbReference type="ARBA" id="ARBA00022552"/>
    </source>
</evidence>
<keyword evidence="7" id="KW-0694">RNA-binding</keyword>
<dbReference type="GO" id="GO:0003723">
    <property type="term" value="F:RNA binding"/>
    <property type="evidence" value="ECO:0007669"/>
    <property type="project" value="UniProtKB-UniRule"/>
</dbReference>
<evidence type="ECO:0000256" key="5">
    <source>
        <dbReference type="ARBA" id="ARBA00022691"/>
    </source>
</evidence>
<dbReference type="HAMAP" id="MF_01858">
    <property type="entry name" value="23SrRNA_methyltr_KL"/>
    <property type="match status" value="1"/>
</dbReference>
<keyword evidence="5 6" id="KW-0949">S-adenosyl-L-methionine</keyword>
<keyword evidence="3 6" id="KW-0489">Methyltransferase</keyword>
<dbReference type="AlphaFoldDB" id="A0AAV3TXJ0"/>
<evidence type="ECO:0000256" key="4">
    <source>
        <dbReference type="ARBA" id="ARBA00022679"/>
    </source>
</evidence>
<dbReference type="Pfam" id="PF01170">
    <property type="entry name" value="UPF0020"/>
    <property type="match status" value="1"/>
</dbReference>
<keyword evidence="1 6" id="KW-0963">Cytoplasm</keyword>
<dbReference type="SMART" id="SM00981">
    <property type="entry name" value="THUMP"/>
    <property type="match status" value="1"/>
</dbReference>
<sequence>MQHFSATCPKGFEQLLQNELISLGAEVVSETVGSIRFQATLETVYKICFWTRIANKILLPLDDKPLKTDQDLYDVVYRLPWEEHLDANGSLWIQFAGTNRFIRDTQFGARKTKDAIVDRFRDQVGTRPGVEKVRPDLTVNVRLAKGRVAVAIDLTGESLHRRGYRLQQGTAPLKENLAAAILYRCGWPEIAKHQGALLDPMCGSGTLLIEAAMMAANMAPGLGRSDFALLRWQGHDPGLWLQCQEQAQDSVRLDNIGEIRGYDISRQVVDIAEQNIARAGLARQVRVSVKPLAEFKKPTHTAINPGLIITNPPYGERLGEIQQLTVLYRLLGDRFKSEFEGWQAGVFTGNPDAGKFMGVRAHKKYKLFNGAIPAELLLFDLQPNQFIDAPPPDIILTAPNDPYKVTDGARMVMNRLQKNSKQLSKWRKNNEIECYRVYDADMPEYSAAIDVYSDYVHIQEYQAPKSVPEETAQARFNDIVAAVKQVFQPDIEKISLKQRRKNKGKQQYERADERAGRTFNVQESGAEFEINLWDYLDSGLFLDHRPVRNYIRQHAKDTKFLNLFCYTATASVHAALGGATETVSVDMSHTYLDWAKRNFALNNLRSAKHRFEQSDCFDWLQNCREGFDLILLDPPTFSNSKRMKETLDVQRDHVRLIKRCMELLSVGGTLIFSNNLRTFELDYAALERYSITDYHKPSLDPDFARNPKIHQCWLIRHGD</sequence>
<dbReference type="GO" id="GO:0005737">
    <property type="term" value="C:cytoplasm"/>
    <property type="evidence" value="ECO:0007669"/>
    <property type="project" value="UniProtKB-SubCell"/>
</dbReference>
<evidence type="ECO:0000256" key="6">
    <source>
        <dbReference type="HAMAP-Rule" id="MF_01858"/>
    </source>
</evidence>
<evidence type="ECO:0000259" key="8">
    <source>
        <dbReference type="PROSITE" id="PS51165"/>
    </source>
</evidence>
<accession>A0AAV3TXJ0</accession>
<dbReference type="PROSITE" id="PS51165">
    <property type="entry name" value="THUMP"/>
    <property type="match status" value="1"/>
</dbReference>
<comment type="catalytic activity">
    <reaction evidence="6">
        <text>guanosine(2445) in 23S rRNA + S-adenosyl-L-methionine = N(2)-methylguanosine(2445) in 23S rRNA + S-adenosyl-L-homocysteine + H(+)</text>
        <dbReference type="Rhea" id="RHEA:42740"/>
        <dbReference type="Rhea" id="RHEA-COMP:10215"/>
        <dbReference type="Rhea" id="RHEA-COMP:10216"/>
        <dbReference type="ChEBI" id="CHEBI:15378"/>
        <dbReference type="ChEBI" id="CHEBI:57856"/>
        <dbReference type="ChEBI" id="CHEBI:59789"/>
        <dbReference type="ChEBI" id="CHEBI:74269"/>
        <dbReference type="ChEBI" id="CHEBI:74481"/>
        <dbReference type="EC" id="2.1.1.173"/>
    </reaction>
</comment>
<dbReference type="Pfam" id="PF22020">
    <property type="entry name" value="RlmL_1st"/>
    <property type="match status" value="1"/>
</dbReference>
<dbReference type="PROSITE" id="PS00092">
    <property type="entry name" value="N6_MTASE"/>
    <property type="match status" value="1"/>
</dbReference>
<organism evidence="9 10">
    <name type="scientific">Halioxenophilus aromaticivorans</name>
    <dbReference type="NCBI Taxonomy" id="1306992"/>
    <lineage>
        <taxon>Bacteria</taxon>
        <taxon>Pseudomonadati</taxon>
        <taxon>Pseudomonadota</taxon>
        <taxon>Gammaproteobacteria</taxon>
        <taxon>Alteromonadales</taxon>
        <taxon>Alteromonadaceae</taxon>
        <taxon>Halioxenophilus</taxon>
    </lineage>
</organism>
<evidence type="ECO:0000313" key="9">
    <source>
        <dbReference type="EMBL" id="GAA4931885.1"/>
    </source>
</evidence>
<dbReference type="CDD" id="cd02440">
    <property type="entry name" value="AdoMet_MTases"/>
    <property type="match status" value="1"/>
</dbReference>
<dbReference type="GO" id="GO:0070043">
    <property type="term" value="F:rRNA (guanine-N7-)-methyltransferase activity"/>
    <property type="evidence" value="ECO:0007669"/>
    <property type="project" value="UniProtKB-UniRule"/>
</dbReference>
<evidence type="ECO:0000313" key="10">
    <source>
        <dbReference type="Proteomes" id="UP001409585"/>
    </source>
</evidence>
<evidence type="ECO:0000256" key="3">
    <source>
        <dbReference type="ARBA" id="ARBA00022603"/>
    </source>
</evidence>
<dbReference type="Proteomes" id="UP001409585">
    <property type="component" value="Unassembled WGS sequence"/>
</dbReference>
<dbReference type="EMBL" id="BAABLX010000004">
    <property type="protein sequence ID" value="GAA4931885.1"/>
    <property type="molecule type" value="Genomic_DNA"/>
</dbReference>
<evidence type="ECO:0000256" key="7">
    <source>
        <dbReference type="PROSITE-ProRule" id="PRU00529"/>
    </source>
</evidence>
<dbReference type="PIRSF" id="PIRSF037618">
    <property type="entry name" value="RNA_Mtase_bacteria_prd"/>
    <property type="match status" value="1"/>
</dbReference>
<dbReference type="Gene3D" id="3.30.2130.30">
    <property type="match status" value="1"/>
</dbReference>
<dbReference type="InterPro" id="IPR029063">
    <property type="entry name" value="SAM-dependent_MTases_sf"/>
</dbReference>
<dbReference type="InterPro" id="IPR053943">
    <property type="entry name" value="RlmKL-like_Mtase_CS"/>
</dbReference>
<dbReference type="SUPFAM" id="SSF53335">
    <property type="entry name" value="S-adenosyl-L-methionine-dependent methyltransferases"/>
    <property type="match status" value="2"/>
</dbReference>
<dbReference type="InterPro" id="IPR019614">
    <property type="entry name" value="SAM-dep_methyl-trfase"/>
</dbReference>
<comment type="subcellular location">
    <subcellularLocation>
        <location evidence="6">Cytoplasm</location>
    </subcellularLocation>
</comment>
<dbReference type="PROSITE" id="PS01261">
    <property type="entry name" value="UPF0020"/>
    <property type="match status" value="1"/>
</dbReference>
<comment type="similarity">
    <text evidence="6">Belongs to the methyltransferase superfamily. RlmKL family.</text>
</comment>
<dbReference type="EC" id="2.1.1.173" evidence="6"/>
<evidence type="ECO:0000256" key="1">
    <source>
        <dbReference type="ARBA" id="ARBA00022490"/>
    </source>
</evidence>
<keyword evidence="10" id="KW-1185">Reference proteome</keyword>
<dbReference type="InterPro" id="IPR000241">
    <property type="entry name" value="RlmKL-like_Mtase"/>
</dbReference>
<comment type="catalytic activity">
    <reaction evidence="6">
        <text>guanosine(2069) in 23S rRNA + S-adenosyl-L-methionine = N(2)-methylguanosine(2069) in 23S rRNA + S-adenosyl-L-homocysteine + H(+)</text>
        <dbReference type="Rhea" id="RHEA:43772"/>
        <dbReference type="Rhea" id="RHEA-COMP:10688"/>
        <dbReference type="Rhea" id="RHEA-COMP:10689"/>
        <dbReference type="ChEBI" id="CHEBI:15378"/>
        <dbReference type="ChEBI" id="CHEBI:57856"/>
        <dbReference type="ChEBI" id="CHEBI:59789"/>
        <dbReference type="ChEBI" id="CHEBI:74269"/>
        <dbReference type="ChEBI" id="CHEBI:74481"/>
        <dbReference type="EC" id="2.1.1.264"/>
    </reaction>
</comment>
<feature type="domain" description="THUMP" evidence="8">
    <location>
        <begin position="43"/>
        <end position="154"/>
    </location>
</feature>
<keyword evidence="4 6" id="KW-0808">Transferase</keyword>
<dbReference type="InterPro" id="IPR017244">
    <property type="entry name" value="23SrRNA_methyltr_KL"/>
</dbReference>
<dbReference type="PANTHER" id="PTHR47313">
    <property type="entry name" value="RIBOSOMAL RNA LARGE SUBUNIT METHYLTRANSFERASE K/L"/>
    <property type="match status" value="1"/>
</dbReference>
<dbReference type="CDD" id="cd11715">
    <property type="entry name" value="THUMP_AdoMetMT"/>
    <property type="match status" value="1"/>
</dbReference>
<dbReference type="Pfam" id="PF02926">
    <property type="entry name" value="THUMP"/>
    <property type="match status" value="1"/>
</dbReference>
<comment type="caution">
    <text evidence="9">The sequence shown here is derived from an EMBL/GenBank/DDBJ whole genome shotgun (WGS) entry which is preliminary data.</text>
</comment>
<dbReference type="Gene3D" id="3.30.750.80">
    <property type="entry name" value="RNA methyltransferase domain (HRMD) like"/>
    <property type="match status" value="1"/>
</dbReference>
<dbReference type="Pfam" id="PF10672">
    <property type="entry name" value="Methyltrans_SAM"/>
    <property type="match status" value="1"/>
</dbReference>
<gene>
    <name evidence="9" type="primary">rlmKL</name>
    <name evidence="6" type="synonym">rlmL</name>
    <name evidence="9" type="ORF">GCM10025791_05230</name>
</gene>
<dbReference type="GO" id="GO:0052915">
    <property type="term" value="F:23S rRNA (guanine(2445)-N(2))-methyltransferase activity"/>
    <property type="evidence" value="ECO:0007669"/>
    <property type="project" value="UniProtKB-UniRule"/>
</dbReference>